<evidence type="ECO:0000313" key="4">
    <source>
        <dbReference type="EMBL" id="VWC27837.1"/>
    </source>
</evidence>
<dbReference type="PANTHER" id="PTHR42804">
    <property type="entry name" value="ALDEHYDE DEHYDROGENASE"/>
    <property type="match status" value="1"/>
</dbReference>
<dbReference type="FunFam" id="3.40.605.10:FF:000007">
    <property type="entry name" value="NAD/NADP-dependent betaine aldehyde dehydrogenase"/>
    <property type="match status" value="1"/>
</dbReference>
<organism evidence="4 5">
    <name type="scientific">Burkholderia diffusa</name>
    <dbReference type="NCBI Taxonomy" id="488732"/>
    <lineage>
        <taxon>Bacteria</taxon>
        <taxon>Pseudomonadati</taxon>
        <taxon>Pseudomonadota</taxon>
        <taxon>Betaproteobacteria</taxon>
        <taxon>Burkholderiales</taxon>
        <taxon>Burkholderiaceae</taxon>
        <taxon>Burkholderia</taxon>
        <taxon>Burkholderia cepacia complex</taxon>
    </lineage>
</organism>
<evidence type="ECO:0000256" key="2">
    <source>
        <dbReference type="ARBA" id="ARBA00023002"/>
    </source>
</evidence>
<name>A0A6P2QW13_9BURK</name>
<protein>
    <submittedName>
        <fullName evidence="4">Aldehyde dehydrogenase</fullName>
    </submittedName>
</protein>
<dbReference type="Gene3D" id="3.40.309.10">
    <property type="entry name" value="Aldehyde Dehydrogenase, Chain A, domain 2"/>
    <property type="match status" value="1"/>
</dbReference>
<evidence type="ECO:0000256" key="1">
    <source>
        <dbReference type="ARBA" id="ARBA00009986"/>
    </source>
</evidence>
<dbReference type="AlphaFoldDB" id="A0A6P2QW13"/>
<gene>
    <name evidence="4" type="ORF">BDI24065_06214</name>
</gene>
<comment type="similarity">
    <text evidence="1">Belongs to the aldehyde dehydrogenase family.</text>
</comment>
<dbReference type="InterPro" id="IPR016163">
    <property type="entry name" value="Ald_DH_C"/>
</dbReference>
<dbReference type="GO" id="GO:0016620">
    <property type="term" value="F:oxidoreductase activity, acting on the aldehyde or oxo group of donors, NAD or NADP as acceptor"/>
    <property type="evidence" value="ECO:0007669"/>
    <property type="project" value="InterPro"/>
</dbReference>
<dbReference type="PANTHER" id="PTHR42804:SF1">
    <property type="entry name" value="ALDEHYDE DEHYDROGENASE-RELATED"/>
    <property type="match status" value="1"/>
</dbReference>
<feature type="domain" description="Aldehyde dehydrogenase" evidence="3">
    <location>
        <begin position="37"/>
        <end position="491"/>
    </location>
</feature>
<dbReference type="SUPFAM" id="SSF53720">
    <property type="entry name" value="ALDH-like"/>
    <property type="match status" value="1"/>
</dbReference>
<proteinExistence type="inferred from homology"/>
<dbReference type="EMBL" id="CABVPN010000050">
    <property type="protein sequence ID" value="VWC27837.1"/>
    <property type="molecule type" value="Genomic_DNA"/>
</dbReference>
<dbReference type="Proteomes" id="UP000494125">
    <property type="component" value="Unassembled WGS sequence"/>
</dbReference>
<sequence>MPWVGLMAHVLHGGLHTSTVKPETMRKFEQFYIDGEWVDPVESRPFDLVNPATEETFGVVALGSAADVDRAVQAAKRALPAFSTASKQERIELLDNIVAVYLRREDDIMAALTEEMGTPCSLKQHTASGLAALRQAIETLKGYEFESWLGVSIIRREAIGVAGLITPWNWPNQLICNKLASAFAAGCPVVLKPSEFTPVSALILAEILHEAGVPNGVFNLVNGDGPTVGNAISAHEDIGIVSFTGSTRAGILVAEAAAPSVKRVAQELGGKSANIVLPDADLRAAAVYNATRGFSNSGQSCHSPTRLLVHQDQLEEVLGYLREAVADMCIGDPKNPATTHGPVVNRAQFDRIQHYINVGLEEGARLVCGGPGRPDGLDRGFFVRPTIFADVAPDMTIAREEIFGMVTSVLTYRTVEQAVEIANDTEYGLGAYVFTKDREKGLNVCRKLNAGRVFFNGAPANTVAPMGGYRKSGNGREMGIFGMEEYLETKAMIGFA</sequence>
<dbReference type="CDD" id="cd07138">
    <property type="entry name" value="ALDH_CddD_SSP0762"/>
    <property type="match status" value="1"/>
</dbReference>
<dbReference type="InterPro" id="IPR016161">
    <property type="entry name" value="Ald_DH/histidinol_DH"/>
</dbReference>
<keyword evidence="5" id="KW-1185">Reference proteome</keyword>
<dbReference type="Gene3D" id="3.40.605.10">
    <property type="entry name" value="Aldehyde Dehydrogenase, Chain A, domain 1"/>
    <property type="match status" value="1"/>
</dbReference>
<evidence type="ECO:0000313" key="5">
    <source>
        <dbReference type="Proteomes" id="UP000494125"/>
    </source>
</evidence>
<dbReference type="FunFam" id="3.40.309.10:FF:000012">
    <property type="entry name" value="Betaine aldehyde dehydrogenase"/>
    <property type="match status" value="1"/>
</dbReference>
<keyword evidence="2" id="KW-0560">Oxidoreductase</keyword>
<reference evidence="4 5" key="1">
    <citation type="submission" date="2019-09" db="EMBL/GenBank/DDBJ databases">
        <authorList>
            <person name="Depoorter E."/>
        </authorList>
    </citation>
    <scope>NUCLEOTIDE SEQUENCE [LARGE SCALE GENOMIC DNA]</scope>
    <source>
        <strain evidence="4">LMG 24065</strain>
    </source>
</reference>
<dbReference type="Pfam" id="PF00171">
    <property type="entry name" value="Aldedh"/>
    <property type="match status" value="1"/>
</dbReference>
<accession>A0A6P2QW13</accession>
<dbReference type="InterPro" id="IPR015590">
    <property type="entry name" value="Aldehyde_DH_dom"/>
</dbReference>
<evidence type="ECO:0000259" key="3">
    <source>
        <dbReference type="Pfam" id="PF00171"/>
    </source>
</evidence>
<dbReference type="InterPro" id="IPR016162">
    <property type="entry name" value="Ald_DH_N"/>
</dbReference>